<dbReference type="InterPro" id="IPR046762">
    <property type="entry name" value="pAdhesive_17"/>
</dbReference>
<dbReference type="EMBL" id="JAMWGI010000011">
    <property type="protein sequence ID" value="MDG6194468.1"/>
    <property type="molecule type" value="Genomic_DNA"/>
</dbReference>
<name>A0A9X4P925_9LACT</name>
<protein>
    <recommendedName>
        <fullName evidence="2">Putative adhesive domain-containing protein</fullName>
    </recommendedName>
</protein>
<accession>A0A9X4P925</accession>
<evidence type="ECO:0000313" key="4">
    <source>
        <dbReference type="Proteomes" id="UP001153203"/>
    </source>
</evidence>
<keyword evidence="1" id="KW-1133">Transmembrane helix</keyword>
<dbReference type="Proteomes" id="UP001153203">
    <property type="component" value="Unassembled WGS sequence"/>
</dbReference>
<reference evidence="3" key="1">
    <citation type="submission" date="2022-06" db="EMBL/GenBank/DDBJ databases">
        <title>Lactococcus from bovine mastitis in China.</title>
        <authorList>
            <person name="Lin Y."/>
            <person name="Han B."/>
        </authorList>
    </citation>
    <scope>NUCLEOTIDE SEQUENCE</scope>
    <source>
        <strain evidence="3">Hebei-B-39</strain>
    </source>
</reference>
<evidence type="ECO:0000256" key="1">
    <source>
        <dbReference type="SAM" id="Phobius"/>
    </source>
</evidence>
<keyword evidence="1" id="KW-0812">Transmembrane</keyword>
<organism evidence="3 4">
    <name type="scientific">Lactococcus formosensis</name>
    <dbReference type="NCBI Taxonomy" id="1281486"/>
    <lineage>
        <taxon>Bacteria</taxon>
        <taxon>Bacillati</taxon>
        <taxon>Bacillota</taxon>
        <taxon>Bacilli</taxon>
        <taxon>Lactobacillales</taxon>
        <taxon>Streptococcaceae</taxon>
        <taxon>Lactococcus</taxon>
    </lineage>
</organism>
<gene>
    <name evidence="3" type="ORF">NF708_10865</name>
</gene>
<keyword evidence="1" id="KW-0472">Membrane</keyword>
<evidence type="ECO:0000313" key="3">
    <source>
        <dbReference type="EMBL" id="MDG6194468.1"/>
    </source>
</evidence>
<evidence type="ECO:0000259" key="2">
    <source>
        <dbReference type="Pfam" id="PF20609"/>
    </source>
</evidence>
<comment type="caution">
    <text evidence="3">The sequence shown here is derived from an EMBL/GenBank/DDBJ whole genome shotgun (WGS) entry which is preliminary data.</text>
</comment>
<dbReference type="AlphaFoldDB" id="A0A9X4P925"/>
<sequence length="127" mass="13544">MKNEKWKNYLRSSQYLKKHLLSAGISGNVLLAGVVVAGAYTLFPNPIVANAAVLGVEVFGDTSSSNDTTSSLAAPYPEGTQQNVNFTISGNSAVSANVLSGTRYAVIVIPPELRGMRLQETQMSRLI</sequence>
<dbReference type="RefSeq" id="WP_279363825.1">
    <property type="nucleotide sequence ID" value="NZ_JAMWGA010000010.1"/>
</dbReference>
<feature type="transmembrane region" description="Helical" evidence="1">
    <location>
        <begin position="20"/>
        <end position="43"/>
    </location>
</feature>
<proteinExistence type="predicted"/>
<feature type="domain" description="Putative adhesive" evidence="2">
    <location>
        <begin position="51"/>
        <end position="115"/>
    </location>
</feature>
<dbReference type="Pfam" id="PF20609">
    <property type="entry name" value="pAdhesive_17"/>
    <property type="match status" value="1"/>
</dbReference>